<dbReference type="EMBL" id="CM029041">
    <property type="protein sequence ID" value="KAG2629505.1"/>
    <property type="molecule type" value="Genomic_DNA"/>
</dbReference>
<protein>
    <submittedName>
        <fullName evidence="2">Uncharacterized protein</fullName>
    </submittedName>
</protein>
<comment type="caution">
    <text evidence="2">The sequence shown here is derived from an EMBL/GenBank/DDBJ whole genome shotgun (WGS) entry which is preliminary data.</text>
</comment>
<gene>
    <name evidence="2" type="ORF">PVAP13_3KG456901</name>
</gene>
<organism evidence="2 3">
    <name type="scientific">Panicum virgatum</name>
    <name type="common">Blackwell switchgrass</name>
    <dbReference type="NCBI Taxonomy" id="38727"/>
    <lineage>
        <taxon>Eukaryota</taxon>
        <taxon>Viridiplantae</taxon>
        <taxon>Streptophyta</taxon>
        <taxon>Embryophyta</taxon>
        <taxon>Tracheophyta</taxon>
        <taxon>Spermatophyta</taxon>
        <taxon>Magnoliopsida</taxon>
        <taxon>Liliopsida</taxon>
        <taxon>Poales</taxon>
        <taxon>Poaceae</taxon>
        <taxon>PACMAD clade</taxon>
        <taxon>Panicoideae</taxon>
        <taxon>Panicodae</taxon>
        <taxon>Paniceae</taxon>
        <taxon>Panicinae</taxon>
        <taxon>Panicum</taxon>
        <taxon>Panicum sect. Hiantes</taxon>
    </lineage>
</organism>
<name>A0A8T0V5G8_PANVG</name>
<sequence>MPTVPVPLYGRNAPPLEKVLLAAPKMRRRRDAVRQPSAKKPRISKVITRKKLALILLISNSEGEPTDEPAEDRVGLPLSVVDEPLPELPAVNVPSLDYQPAIGSSADIPGSSVGDVRSAIEANNDFMALLISSGVDVMTCVQAQELPITADPTPLSIATTQAVLPPSSQRNVPAYLADRLKEMMDLLEKPIYQLVQSVDRLHVVLDAIAARLPSDLRQILFRTADLGFHREEITAASARIIARQRETAIRKEIAEESSALCQQKIALADDNGQSALSLELQELMRERSEIAEEIQRLQQKLSAVDGDIATRKVKLQRLDAEKRKQEEEVESRLAALQARKIQLTPGNDDFDRAMVAFVDATHQQALDALSSFLQ</sequence>
<feature type="coiled-coil region" evidence="1">
    <location>
        <begin position="273"/>
        <end position="335"/>
    </location>
</feature>
<evidence type="ECO:0000313" key="3">
    <source>
        <dbReference type="Proteomes" id="UP000823388"/>
    </source>
</evidence>
<keyword evidence="1" id="KW-0175">Coiled coil</keyword>
<evidence type="ECO:0000256" key="1">
    <source>
        <dbReference type="SAM" id="Coils"/>
    </source>
</evidence>
<dbReference type="Proteomes" id="UP000823388">
    <property type="component" value="Chromosome 3K"/>
</dbReference>
<keyword evidence="3" id="KW-1185">Reference proteome</keyword>
<evidence type="ECO:0000313" key="2">
    <source>
        <dbReference type="EMBL" id="KAG2629505.1"/>
    </source>
</evidence>
<proteinExistence type="predicted"/>
<reference evidence="2" key="1">
    <citation type="submission" date="2020-05" db="EMBL/GenBank/DDBJ databases">
        <title>WGS assembly of Panicum virgatum.</title>
        <authorList>
            <person name="Lovell J.T."/>
            <person name="Jenkins J."/>
            <person name="Shu S."/>
            <person name="Juenger T.E."/>
            <person name="Schmutz J."/>
        </authorList>
    </citation>
    <scope>NUCLEOTIDE SEQUENCE</scope>
    <source>
        <strain evidence="2">AP13</strain>
    </source>
</reference>
<accession>A0A8T0V5G8</accession>
<dbReference type="AlphaFoldDB" id="A0A8T0V5G8"/>